<dbReference type="GO" id="GO:0000981">
    <property type="term" value="F:DNA-binding transcription factor activity, RNA polymerase II-specific"/>
    <property type="evidence" value="ECO:0007669"/>
    <property type="project" value="InterPro"/>
</dbReference>
<feature type="compositionally biased region" description="Polar residues" evidence="8">
    <location>
        <begin position="165"/>
        <end position="187"/>
    </location>
</feature>
<keyword evidence="4" id="KW-0805">Transcription regulation</keyword>
<keyword evidence="3" id="KW-0862">Zinc</keyword>
<evidence type="ECO:0000313" key="10">
    <source>
        <dbReference type="EMBL" id="KAA1087579.1"/>
    </source>
</evidence>
<dbReference type="InterPro" id="IPR036864">
    <property type="entry name" value="Zn2-C6_fun-type_DNA-bd_sf"/>
</dbReference>
<feature type="region of interest" description="Disordered" evidence="8">
    <location>
        <begin position="1"/>
        <end position="62"/>
    </location>
</feature>
<dbReference type="GO" id="GO:0000977">
    <property type="term" value="F:RNA polymerase II transcription regulatory region sequence-specific DNA binding"/>
    <property type="evidence" value="ECO:0007669"/>
    <property type="project" value="TreeGrafter"/>
</dbReference>
<dbReference type="InterPro" id="IPR001138">
    <property type="entry name" value="Zn2Cys6_DnaBD"/>
</dbReference>
<proteinExistence type="predicted"/>
<dbReference type="AlphaFoldDB" id="A0A5B0NI79"/>
<keyword evidence="2" id="KW-0479">Metal-binding</keyword>
<dbReference type="Pfam" id="PF24990">
    <property type="entry name" value="PAS_13"/>
    <property type="match status" value="1"/>
</dbReference>
<comment type="caution">
    <text evidence="10">The sequence shown here is derived from an EMBL/GenBank/DDBJ whole genome shotgun (WGS) entry which is preliminary data.</text>
</comment>
<dbReference type="GO" id="GO:0008270">
    <property type="term" value="F:zinc ion binding"/>
    <property type="evidence" value="ECO:0007669"/>
    <property type="project" value="InterPro"/>
</dbReference>
<keyword evidence="7" id="KW-0539">Nucleus</keyword>
<feature type="region of interest" description="Disordered" evidence="8">
    <location>
        <begin position="119"/>
        <end position="187"/>
    </location>
</feature>
<feature type="domain" description="Zn(2)-C6 fungal-type" evidence="9">
    <location>
        <begin position="70"/>
        <end position="99"/>
    </location>
</feature>
<evidence type="ECO:0000256" key="6">
    <source>
        <dbReference type="ARBA" id="ARBA00023163"/>
    </source>
</evidence>
<gene>
    <name evidence="10" type="ORF">PGT21_033975</name>
</gene>
<keyword evidence="6" id="KW-0804">Transcription</keyword>
<evidence type="ECO:0000256" key="5">
    <source>
        <dbReference type="ARBA" id="ARBA00023125"/>
    </source>
</evidence>
<evidence type="ECO:0000256" key="4">
    <source>
        <dbReference type="ARBA" id="ARBA00023015"/>
    </source>
</evidence>
<comment type="subcellular location">
    <subcellularLocation>
        <location evidence="1">Nucleus</location>
    </subcellularLocation>
</comment>
<protein>
    <recommendedName>
        <fullName evidence="9">Zn(2)-C6 fungal-type domain-containing protein</fullName>
    </recommendedName>
</protein>
<dbReference type="GO" id="GO:0005634">
    <property type="term" value="C:nucleus"/>
    <property type="evidence" value="ECO:0007669"/>
    <property type="project" value="UniProtKB-SubCell"/>
</dbReference>
<feature type="region of interest" description="Disordered" evidence="8">
    <location>
        <begin position="543"/>
        <end position="617"/>
    </location>
</feature>
<accession>A0A5B0NI79</accession>
<evidence type="ECO:0000256" key="2">
    <source>
        <dbReference type="ARBA" id="ARBA00022723"/>
    </source>
</evidence>
<keyword evidence="11" id="KW-1185">Reference proteome</keyword>
<feature type="compositionally biased region" description="Polar residues" evidence="8">
    <location>
        <begin position="44"/>
        <end position="60"/>
    </location>
</feature>
<evidence type="ECO:0000256" key="3">
    <source>
        <dbReference type="ARBA" id="ARBA00022833"/>
    </source>
</evidence>
<dbReference type="InterPro" id="IPR053045">
    <property type="entry name" value="Zinc_cluster_trans_reg"/>
</dbReference>
<evidence type="ECO:0000256" key="8">
    <source>
        <dbReference type="SAM" id="MobiDB-lite"/>
    </source>
</evidence>
<feature type="compositionally biased region" description="Low complexity" evidence="8">
    <location>
        <begin position="606"/>
        <end position="617"/>
    </location>
</feature>
<feature type="compositionally biased region" description="Basic and acidic residues" evidence="8">
    <location>
        <begin position="543"/>
        <end position="555"/>
    </location>
</feature>
<dbReference type="PROSITE" id="PS00463">
    <property type="entry name" value="ZN2_CY6_FUNGAL_1"/>
    <property type="match status" value="1"/>
</dbReference>
<dbReference type="SUPFAM" id="SSF57701">
    <property type="entry name" value="Zn2/Cys6 DNA-binding domain"/>
    <property type="match status" value="1"/>
</dbReference>
<dbReference type="SMART" id="SM00066">
    <property type="entry name" value="GAL4"/>
    <property type="match status" value="1"/>
</dbReference>
<dbReference type="Gene3D" id="4.10.240.10">
    <property type="entry name" value="Zn(2)-C6 fungal-type DNA-binding domain"/>
    <property type="match status" value="1"/>
</dbReference>
<reference evidence="10 11" key="1">
    <citation type="submission" date="2019-05" db="EMBL/GenBank/DDBJ databases">
        <title>Emergence of the Ug99 lineage of the wheat stem rust pathogen through somatic hybridization.</title>
        <authorList>
            <person name="Li F."/>
            <person name="Upadhyaya N.M."/>
            <person name="Sperschneider J."/>
            <person name="Matny O."/>
            <person name="Nguyen-Phuc H."/>
            <person name="Mago R."/>
            <person name="Raley C."/>
            <person name="Miller M.E."/>
            <person name="Silverstein K.A.T."/>
            <person name="Henningsen E."/>
            <person name="Hirsch C.D."/>
            <person name="Visser B."/>
            <person name="Pretorius Z.A."/>
            <person name="Steffenson B.J."/>
            <person name="Schwessinger B."/>
            <person name="Dodds P.N."/>
            <person name="Figueroa M."/>
        </authorList>
    </citation>
    <scope>NUCLEOTIDE SEQUENCE [LARGE SCALE GENOMIC DNA]</scope>
    <source>
        <strain evidence="10">21-0</strain>
    </source>
</reference>
<dbReference type="InterPro" id="IPR056751">
    <property type="entry name" value="PAS_13"/>
</dbReference>
<evidence type="ECO:0000256" key="7">
    <source>
        <dbReference type="ARBA" id="ARBA00023242"/>
    </source>
</evidence>
<organism evidence="10 11">
    <name type="scientific">Puccinia graminis f. sp. tritici</name>
    <dbReference type="NCBI Taxonomy" id="56615"/>
    <lineage>
        <taxon>Eukaryota</taxon>
        <taxon>Fungi</taxon>
        <taxon>Dikarya</taxon>
        <taxon>Basidiomycota</taxon>
        <taxon>Pucciniomycotina</taxon>
        <taxon>Pucciniomycetes</taxon>
        <taxon>Pucciniales</taxon>
        <taxon>Pucciniaceae</taxon>
        <taxon>Puccinia</taxon>
    </lineage>
</organism>
<feature type="compositionally biased region" description="Low complexity" evidence="8">
    <location>
        <begin position="1"/>
        <end position="43"/>
    </location>
</feature>
<feature type="compositionally biased region" description="Polar residues" evidence="8">
    <location>
        <begin position="573"/>
        <end position="584"/>
    </location>
</feature>
<dbReference type="Proteomes" id="UP000324748">
    <property type="component" value="Unassembled WGS sequence"/>
</dbReference>
<name>A0A5B0NI79_PUCGR</name>
<keyword evidence="5" id="KW-0238">DNA-binding</keyword>
<feature type="compositionally biased region" description="Basic and acidic residues" evidence="8">
    <location>
        <begin position="585"/>
        <end position="599"/>
    </location>
</feature>
<evidence type="ECO:0000313" key="11">
    <source>
        <dbReference type="Proteomes" id="UP000324748"/>
    </source>
</evidence>
<feature type="compositionally biased region" description="Low complexity" evidence="8">
    <location>
        <begin position="119"/>
        <end position="159"/>
    </location>
</feature>
<sequence>MSSSTSHHQSSQQLNQLHQHQQQQQNDNQQQTTNQFNLPPQQTSDKPQLNQQQANKTTKPITKRRKVAKACLFCKRSHMTCDDSRPCRRCIKREIGHLCCDEPPSASERSNLLATIKNHSQPTQTQQPSQNQSASASASASHHQQQQQQQQPHPTSQNQFKKQTDQQPSISKSSLIDPSISAPNQLNPLTPAITPAIDSLNNPINQLSHFTTLFSPRLLLSPSSTDSPLTNPLDQSLAFFRGSSGLKLFEEPAESTHDDPEQYLKNGLLEDSKGTPDSKAEGSMIDLSEFLNTYPGLFSENIGNLNQSLHRSSATNQELLETTGISPAAINYDQLISSANEPSSLTFLSHLDSVQPLDLQQNTEDRLGQIIRSSGLEAFDYSESERETTQWIDTKIPEPSKSKMQALWNESQNLFSSITSQQSAEDSIEAEYQFQRNLVTCLPILDTLPIPGCIWRRSGEIYKTNEQFNHLVGIHSFPCFSLLSSFDSHHHKKSGEFIKIHQLWDIDSGLNFLEKFNRIALDEGQKAVLTSCVLYRFKEKEEVQPTTKKAEEPRPPSRSSSSSRSTTHEAKQNPDQPSVSNQRQPEGENGHQKTDELDGPKLISATSSDPLIDPTPPLLLLKETTEQTYEFVDAGKTFVVADRVNCTFSFTVRRDSFGLPCLIIGNFLPS</sequence>
<dbReference type="PANTHER" id="PTHR31986">
    <property type="entry name" value="REGULATOR OF DRUG SENSITIVITY 2"/>
    <property type="match status" value="1"/>
</dbReference>
<evidence type="ECO:0000256" key="1">
    <source>
        <dbReference type="ARBA" id="ARBA00004123"/>
    </source>
</evidence>
<dbReference type="OrthoDB" id="65716at2759"/>
<dbReference type="CDD" id="cd00067">
    <property type="entry name" value="GAL4"/>
    <property type="match status" value="1"/>
</dbReference>
<dbReference type="PROSITE" id="PS50048">
    <property type="entry name" value="ZN2_CY6_FUNGAL_2"/>
    <property type="match status" value="1"/>
</dbReference>
<dbReference type="EMBL" id="VSWC01000105">
    <property type="protein sequence ID" value="KAA1087579.1"/>
    <property type="molecule type" value="Genomic_DNA"/>
</dbReference>
<evidence type="ECO:0000259" key="9">
    <source>
        <dbReference type="PROSITE" id="PS50048"/>
    </source>
</evidence>
<dbReference type="PANTHER" id="PTHR31986:SF7">
    <property type="entry name" value="REGULATOR OF DRUG SENSITIVITY 2"/>
    <property type="match status" value="1"/>
</dbReference>